<dbReference type="EMBL" id="CM034397">
    <property type="protein sequence ID" value="KAJ0177531.1"/>
    <property type="molecule type" value="Genomic_DNA"/>
</dbReference>
<evidence type="ECO:0000313" key="2">
    <source>
        <dbReference type="Proteomes" id="UP000824533"/>
    </source>
</evidence>
<keyword evidence="2" id="KW-1185">Reference proteome</keyword>
<proteinExistence type="predicted"/>
<organism evidence="1 2">
    <name type="scientific">Dendrolimus kikuchii</name>
    <dbReference type="NCBI Taxonomy" id="765133"/>
    <lineage>
        <taxon>Eukaryota</taxon>
        <taxon>Metazoa</taxon>
        <taxon>Ecdysozoa</taxon>
        <taxon>Arthropoda</taxon>
        <taxon>Hexapoda</taxon>
        <taxon>Insecta</taxon>
        <taxon>Pterygota</taxon>
        <taxon>Neoptera</taxon>
        <taxon>Endopterygota</taxon>
        <taxon>Lepidoptera</taxon>
        <taxon>Glossata</taxon>
        <taxon>Ditrysia</taxon>
        <taxon>Bombycoidea</taxon>
        <taxon>Lasiocampidae</taxon>
        <taxon>Dendrolimus</taxon>
    </lineage>
</organism>
<protein>
    <submittedName>
        <fullName evidence="1">Uncharacterized protein</fullName>
    </submittedName>
</protein>
<evidence type="ECO:0000313" key="1">
    <source>
        <dbReference type="EMBL" id="KAJ0177531.1"/>
    </source>
</evidence>
<reference evidence="1 2" key="1">
    <citation type="journal article" date="2021" name="Front. Genet.">
        <title>Chromosome-Level Genome Assembly Reveals Significant Gene Expansion in the Toll and IMD Signaling Pathways of Dendrolimus kikuchii.</title>
        <authorList>
            <person name="Zhou J."/>
            <person name="Wu P."/>
            <person name="Xiong Z."/>
            <person name="Liu N."/>
            <person name="Zhao N."/>
            <person name="Ji M."/>
            <person name="Qiu Y."/>
            <person name="Yang B."/>
        </authorList>
    </citation>
    <scope>NUCLEOTIDE SEQUENCE [LARGE SCALE GENOMIC DNA]</scope>
    <source>
        <strain evidence="1">Ann1</strain>
    </source>
</reference>
<comment type="caution">
    <text evidence="1">The sequence shown here is derived from an EMBL/GenBank/DDBJ whole genome shotgun (WGS) entry which is preliminary data.</text>
</comment>
<sequence>MVLTSDCNSKDDYQLNRVNEVIPDKSDVKVHSYEEAITLAGNGWYNRCLLAVLSLGLLGMGVDIFGFSVIVTGATCDFHLGLTEKSILMSMPFIVRCVRMGLNGALLFVPTPQGNWREVMYVCICSAAQSTTYALIGESCSQAVRGFYMLIMTSVLMLYLLSYVVPGYFILNLKFSLNIGLITFTPWRLLAIVLALPLGLCAVGLNFLYESPKFLINAGREHEALDNLKKIWRWNGGEKNSYPVSKVILDEENNVGRKEVSILQSLRKQTVPIFRPPLIWKTMQLFYLTAVIYVVNNGLVMWFPSIVEAFTAGIDSTDDEINSLCAFISSTQNHNNSDILTQCISTIETRTLLSGILHGVLFAGITLTVSKLASRRKFLMISFLLIPMLSTLVAIYNTNQVASMVLYVGMMMTNLCMGLLFSYYVDLYPTSHRGMAACLGVVVARTSGLCGVQVLGQYVMTHCTMTFYGIAACLLSGALLAAFLPPDKPKTQS</sequence>
<gene>
    <name evidence="1" type="ORF">K1T71_006404</name>
</gene>
<accession>A0ACC1D116</accession>
<dbReference type="Proteomes" id="UP000824533">
    <property type="component" value="Linkage Group LG11"/>
</dbReference>
<name>A0ACC1D116_9NEOP</name>